<evidence type="ECO:0000313" key="2">
    <source>
        <dbReference type="EMBL" id="KKM00681.1"/>
    </source>
</evidence>
<dbReference type="EMBL" id="LAZR01017376">
    <property type="protein sequence ID" value="KKM00681.1"/>
    <property type="molecule type" value="Genomic_DNA"/>
</dbReference>
<comment type="caution">
    <text evidence="1">The sequence shown here is derived from an EMBL/GenBank/DDBJ whole genome shotgun (WGS) entry which is preliminary data.</text>
</comment>
<accession>A0A0F8YV32</accession>
<name>A0A0F8YV32_9ZZZZ</name>
<evidence type="ECO:0000313" key="1">
    <source>
        <dbReference type="EMBL" id="KKK57909.1"/>
    </source>
</evidence>
<gene>
    <name evidence="2" type="ORF">LCGC14_1802000</name>
    <name evidence="1" type="ORF">LCGC14_3049750</name>
</gene>
<dbReference type="AlphaFoldDB" id="A0A0F8YV32"/>
<sequence length="184" mass="18929">MANQLTRYATVATVGTVGEGHFFGGIALGARTTGAGVLVGVVDRVQVLQFVLPFRASFNRVVTRLLTAGGAGKLYGVALYDVDKNLIVESGALDANAVATNNTTITLTQLEPGIYWFAHTSDSATTKCTAFDLVQLPSLLTGIDSPRMGLAANAASTPGTFPATLGAINGAVVVNPVVSLFGLE</sequence>
<organism evidence="1">
    <name type="scientific">marine sediment metagenome</name>
    <dbReference type="NCBI Taxonomy" id="412755"/>
    <lineage>
        <taxon>unclassified sequences</taxon>
        <taxon>metagenomes</taxon>
        <taxon>ecological metagenomes</taxon>
    </lineage>
</organism>
<protein>
    <submittedName>
        <fullName evidence="1">Uncharacterized protein</fullName>
    </submittedName>
</protein>
<dbReference type="EMBL" id="LAZR01064243">
    <property type="protein sequence ID" value="KKK57909.1"/>
    <property type="molecule type" value="Genomic_DNA"/>
</dbReference>
<proteinExistence type="predicted"/>
<reference evidence="1" key="1">
    <citation type="journal article" date="2015" name="Nature">
        <title>Complex archaea that bridge the gap between prokaryotes and eukaryotes.</title>
        <authorList>
            <person name="Spang A."/>
            <person name="Saw J.H."/>
            <person name="Jorgensen S.L."/>
            <person name="Zaremba-Niedzwiedzka K."/>
            <person name="Martijn J."/>
            <person name="Lind A.E."/>
            <person name="van Eijk R."/>
            <person name="Schleper C."/>
            <person name="Guy L."/>
            <person name="Ettema T.J."/>
        </authorList>
    </citation>
    <scope>NUCLEOTIDE SEQUENCE</scope>
</reference>